<evidence type="ECO:0000259" key="4">
    <source>
        <dbReference type="PROSITE" id="PS01124"/>
    </source>
</evidence>
<dbReference type="PROSITE" id="PS01124">
    <property type="entry name" value="HTH_ARAC_FAMILY_2"/>
    <property type="match status" value="1"/>
</dbReference>
<evidence type="ECO:0000256" key="3">
    <source>
        <dbReference type="ARBA" id="ARBA00023163"/>
    </source>
</evidence>
<dbReference type="EMBL" id="VTXO01000001">
    <property type="protein sequence ID" value="NOI79683.1"/>
    <property type="molecule type" value="Genomic_DNA"/>
</dbReference>
<dbReference type="InterPro" id="IPR052158">
    <property type="entry name" value="INH-QAR"/>
</dbReference>
<dbReference type="SUPFAM" id="SSF46689">
    <property type="entry name" value="Homeodomain-like"/>
    <property type="match status" value="2"/>
</dbReference>
<dbReference type="InterPro" id="IPR018062">
    <property type="entry name" value="HTH_AraC-typ_CS"/>
</dbReference>
<organism evidence="5 6">
    <name type="scientific">Vibrio tubiashii</name>
    <dbReference type="NCBI Taxonomy" id="29498"/>
    <lineage>
        <taxon>Bacteria</taxon>
        <taxon>Pseudomonadati</taxon>
        <taxon>Pseudomonadota</taxon>
        <taxon>Gammaproteobacteria</taxon>
        <taxon>Vibrionales</taxon>
        <taxon>Vibrionaceae</taxon>
        <taxon>Vibrio</taxon>
        <taxon>Vibrio oreintalis group</taxon>
    </lineage>
</organism>
<comment type="caution">
    <text evidence="5">The sequence shown here is derived from an EMBL/GenBank/DDBJ whole genome shotgun (WGS) entry which is preliminary data.</text>
</comment>
<dbReference type="Gene3D" id="1.10.10.60">
    <property type="entry name" value="Homeodomain-like"/>
    <property type="match status" value="2"/>
</dbReference>
<reference evidence="5 6" key="1">
    <citation type="submission" date="2019-08" db="EMBL/GenBank/DDBJ databases">
        <title>Draft genome sequencing and comparative genomics of hatchery-associated Vibrios.</title>
        <authorList>
            <person name="Kehlet-Delgado H."/>
            <person name="Mueller R.S."/>
        </authorList>
    </citation>
    <scope>NUCLEOTIDE SEQUENCE [LARGE SCALE GENOMIC DNA]</scope>
    <source>
        <strain evidence="5 6">01-65-5-1</strain>
    </source>
</reference>
<dbReference type="PROSITE" id="PS00041">
    <property type="entry name" value="HTH_ARAC_FAMILY_1"/>
    <property type="match status" value="1"/>
</dbReference>
<dbReference type="InterPro" id="IPR029062">
    <property type="entry name" value="Class_I_gatase-like"/>
</dbReference>
<proteinExistence type="predicted"/>
<dbReference type="SUPFAM" id="SSF52317">
    <property type="entry name" value="Class I glutamine amidotransferase-like"/>
    <property type="match status" value="1"/>
</dbReference>
<dbReference type="CDD" id="cd03137">
    <property type="entry name" value="GATase1_AraC_1"/>
    <property type="match status" value="1"/>
</dbReference>
<evidence type="ECO:0000256" key="2">
    <source>
        <dbReference type="ARBA" id="ARBA00023125"/>
    </source>
</evidence>
<dbReference type="Pfam" id="PF01965">
    <property type="entry name" value="DJ-1_PfpI"/>
    <property type="match status" value="1"/>
</dbReference>
<dbReference type="SMART" id="SM00342">
    <property type="entry name" value="HTH_ARAC"/>
    <property type="match status" value="1"/>
</dbReference>
<dbReference type="PANTHER" id="PTHR43130:SF3">
    <property type="entry name" value="HTH-TYPE TRANSCRIPTIONAL REGULATOR RV1931C"/>
    <property type="match status" value="1"/>
</dbReference>
<evidence type="ECO:0000313" key="6">
    <source>
        <dbReference type="Proteomes" id="UP000572722"/>
    </source>
</evidence>
<protein>
    <submittedName>
        <fullName evidence="5">Helix-turn-helix domain-containing protein</fullName>
    </submittedName>
</protein>
<sequence length="319" mass="35102">MTKYKIALVAFDDISAFHLSVPCLVFQDIFIDQQPVFDLVICSENMSSVSLSSGFNASVSRDLSAMDEANIVIIPSWPNSLPEPSALLLEKLKSAYQRGATVVGLCLGVYALAKAGLLDGKRATTHWGFKQAFQLEFPHVTIDCEPLFIEQDRIVTSAGTAASLDCCLNIVRTLCGNEVASQIARLMVTAPFRSGGQQQYIPSPIAAKSDNVTSFGKVLDDISLNLINDYDLDSVAQRCAMSRRTFTRQFKAVYGCTFGEWLLNQRLALSQQLLESTHHPISTIAELSGIGSESVFRKHFKKSFNVSPSEWRLTFRGEG</sequence>
<dbReference type="Pfam" id="PF12833">
    <property type="entry name" value="HTH_18"/>
    <property type="match status" value="1"/>
</dbReference>
<dbReference type="Gene3D" id="3.40.50.880">
    <property type="match status" value="1"/>
</dbReference>
<dbReference type="InterPro" id="IPR002818">
    <property type="entry name" value="DJ-1/PfpI"/>
</dbReference>
<dbReference type="InterPro" id="IPR009057">
    <property type="entry name" value="Homeodomain-like_sf"/>
</dbReference>
<keyword evidence="1" id="KW-0805">Transcription regulation</keyword>
<accession>A0AAE5LGV1</accession>
<gene>
    <name evidence="5" type="ORF">F0237_03325</name>
</gene>
<dbReference type="GO" id="GO:0003700">
    <property type="term" value="F:DNA-binding transcription factor activity"/>
    <property type="evidence" value="ECO:0007669"/>
    <property type="project" value="InterPro"/>
</dbReference>
<keyword evidence="3" id="KW-0804">Transcription</keyword>
<feature type="domain" description="HTH araC/xylS-type" evidence="4">
    <location>
        <begin position="216"/>
        <end position="314"/>
    </location>
</feature>
<evidence type="ECO:0000313" key="5">
    <source>
        <dbReference type="EMBL" id="NOI79683.1"/>
    </source>
</evidence>
<dbReference type="Proteomes" id="UP000572722">
    <property type="component" value="Unassembled WGS sequence"/>
</dbReference>
<dbReference type="AlphaFoldDB" id="A0AAE5LGV1"/>
<name>A0AAE5LGV1_9VIBR</name>
<dbReference type="InterPro" id="IPR018060">
    <property type="entry name" value="HTH_AraC"/>
</dbReference>
<evidence type="ECO:0000256" key="1">
    <source>
        <dbReference type="ARBA" id="ARBA00023015"/>
    </source>
</evidence>
<keyword evidence="2" id="KW-0238">DNA-binding</keyword>
<dbReference type="PANTHER" id="PTHR43130">
    <property type="entry name" value="ARAC-FAMILY TRANSCRIPTIONAL REGULATOR"/>
    <property type="match status" value="1"/>
</dbReference>
<dbReference type="GO" id="GO:0043565">
    <property type="term" value="F:sequence-specific DNA binding"/>
    <property type="evidence" value="ECO:0007669"/>
    <property type="project" value="InterPro"/>
</dbReference>
<dbReference type="RefSeq" id="WP_171320410.1">
    <property type="nucleotide sequence ID" value="NZ_VTXO01000001.1"/>
</dbReference>